<organism evidence="2 3">
    <name type="scientific">Candidatus Nesterenkonia stercoripullorum</name>
    <dbReference type="NCBI Taxonomy" id="2838701"/>
    <lineage>
        <taxon>Bacteria</taxon>
        <taxon>Bacillati</taxon>
        <taxon>Actinomycetota</taxon>
        <taxon>Actinomycetes</taxon>
        <taxon>Micrococcales</taxon>
        <taxon>Micrococcaceae</taxon>
        <taxon>Nesterenkonia</taxon>
    </lineage>
</organism>
<reference evidence="2" key="2">
    <citation type="submission" date="2021-04" db="EMBL/GenBank/DDBJ databases">
        <authorList>
            <person name="Gilroy R."/>
        </authorList>
    </citation>
    <scope>NUCLEOTIDE SEQUENCE</scope>
    <source>
        <strain evidence="2">ChiHejej3B27-3195</strain>
    </source>
</reference>
<proteinExistence type="predicted"/>
<dbReference type="EMBL" id="DXGD01000197">
    <property type="protein sequence ID" value="HIW99570.1"/>
    <property type="molecule type" value="Genomic_DNA"/>
</dbReference>
<protein>
    <submittedName>
        <fullName evidence="2">RNHCP domain-containing protein</fullName>
    </submittedName>
</protein>
<name>A0A9D1S2H3_9MICC</name>
<evidence type="ECO:0000313" key="2">
    <source>
        <dbReference type="EMBL" id="HIW99570.1"/>
    </source>
</evidence>
<evidence type="ECO:0000313" key="3">
    <source>
        <dbReference type="Proteomes" id="UP000824151"/>
    </source>
</evidence>
<dbReference type="InterPro" id="IPR024439">
    <property type="entry name" value="RNHCP"/>
</dbReference>
<accession>A0A9D1S2H3</accession>
<dbReference type="Pfam" id="PF12647">
    <property type="entry name" value="RNHCP"/>
    <property type="match status" value="1"/>
</dbReference>
<sequence length="101" mass="11052">MSRAHENTGFTCLNCGAVVSAQRGGSYRNHCPVCLHSRHVDVLPGDRQAQCGGVMEPVGVDHSGKKGFVLIHRCARCGAEDRNRLAPDDAMDRVIELQRPR</sequence>
<comment type="caution">
    <text evidence="2">The sequence shown here is derived from an EMBL/GenBank/DDBJ whole genome shotgun (WGS) entry which is preliminary data.</text>
</comment>
<gene>
    <name evidence="2" type="ORF">H9871_05450</name>
</gene>
<feature type="domain" description="RNHCP" evidence="1">
    <location>
        <begin position="8"/>
        <end position="92"/>
    </location>
</feature>
<dbReference type="AlphaFoldDB" id="A0A9D1S2H3"/>
<evidence type="ECO:0000259" key="1">
    <source>
        <dbReference type="Pfam" id="PF12647"/>
    </source>
</evidence>
<reference evidence="2" key="1">
    <citation type="journal article" date="2021" name="PeerJ">
        <title>Extensive microbial diversity within the chicken gut microbiome revealed by metagenomics and culture.</title>
        <authorList>
            <person name="Gilroy R."/>
            <person name="Ravi A."/>
            <person name="Getino M."/>
            <person name="Pursley I."/>
            <person name="Horton D.L."/>
            <person name="Alikhan N.F."/>
            <person name="Baker D."/>
            <person name="Gharbi K."/>
            <person name="Hall N."/>
            <person name="Watson M."/>
            <person name="Adriaenssens E.M."/>
            <person name="Foster-Nyarko E."/>
            <person name="Jarju S."/>
            <person name="Secka A."/>
            <person name="Antonio M."/>
            <person name="Oren A."/>
            <person name="Chaudhuri R.R."/>
            <person name="La Ragione R."/>
            <person name="Hildebrand F."/>
            <person name="Pallen M.J."/>
        </authorList>
    </citation>
    <scope>NUCLEOTIDE SEQUENCE</scope>
    <source>
        <strain evidence="2">ChiHejej3B27-3195</strain>
    </source>
</reference>
<dbReference type="Proteomes" id="UP000824151">
    <property type="component" value="Unassembled WGS sequence"/>
</dbReference>